<reference evidence="5 6" key="1">
    <citation type="submission" date="2016-08" db="EMBL/GenBank/DDBJ databases">
        <title>Identification and validation of antigenic proteins from Pajaroellobacter abortibovis using de-novo genome sequence assembly and reverse vaccinology.</title>
        <authorList>
            <person name="Welly B.T."/>
            <person name="Miller M.R."/>
            <person name="Stott J.L."/>
            <person name="Blanchard M.T."/>
            <person name="Islas-Trejo A.D."/>
            <person name="O'Rourke S.M."/>
            <person name="Young A.E."/>
            <person name="Medrano J.F."/>
            <person name="Van Eenennaam A.L."/>
        </authorList>
    </citation>
    <scope>NUCLEOTIDE SEQUENCE [LARGE SCALE GENOMIC DNA]</scope>
    <source>
        <strain evidence="5 6">BTF92-0548A/99-0131</strain>
    </source>
</reference>
<evidence type="ECO:0000256" key="2">
    <source>
        <dbReference type="ARBA" id="ARBA00011245"/>
    </source>
</evidence>
<gene>
    <name evidence="5" type="ORF">BCY86_08805</name>
</gene>
<dbReference type="Proteomes" id="UP000185544">
    <property type="component" value="Chromosome"/>
</dbReference>
<sequence length="146" mass="15935">MASEKRDWIAYTDGACSGNPGPAGSGMVVIDPAGNRYEGYEYLGASTNNIAELTAILLALKWIPLDASYVTLYTDSQYAIGVLTKSWKVKANRLLVQEIKQALAHRTRTRLVYVQSHVGIPLNERADALARTAIQSQRSNPLPLSS</sequence>
<dbReference type="Gene3D" id="3.30.420.10">
    <property type="entry name" value="Ribonuclease H-like superfamily/Ribonuclease H"/>
    <property type="match status" value="1"/>
</dbReference>
<dbReference type="GO" id="GO:0043137">
    <property type="term" value="P:DNA replication, removal of RNA primer"/>
    <property type="evidence" value="ECO:0007669"/>
    <property type="project" value="TreeGrafter"/>
</dbReference>
<dbReference type="AlphaFoldDB" id="A0A1L6N058"/>
<dbReference type="STRING" id="1882918.BCY86_08805"/>
<comment type="subunit">
    <text evidence="2">Monomer.</text>
</comment>
<dbReference type="InterPro" id="IPR012337">
    <property type="entry name" value="RNaseH-like_sf"/>
</dbReference>
<protein>
    <recommendedName>
        <fullName evidence="4">RNase H type-1 domain-containing protein</fullName>
    </recommendedName>
</protein>
<dbReference type="PANTHER" id="PTHR10642">
    <property type="entry name" value="RIBONUCLEASE H1"/>
    <property type="match status" value="1"/>
</dbReference>
<evidence type="ECO:0000259" key="4">
    <source>
        <dbReference type="PROSITE" id="PS50879"/>
    </source>
</evidence>
<dbReference type="GO" id="GO:0004523">
    <property type="term" value="F:RNA-DNA hybrid ribonuclease activity"/>
    <property type="evidence" value="ECO:0007669"/>
    <property type="project" value="InterPro"/>
</dbReference>
<keyword evidence="6" id="KW-1185">Reference proteome</keyword>
<dbReference type="CDD" id="cd09278">
    <property type="entry name" value="RNase_HI_prokaryote_like"/>
    <property type="match status" value="1"/>
</dbReference>
<organism evidence="5 6">
    <name type="scientific">Pajaroellobacter abortibovis</name>
    <dbReference type="NCBI Taxonomy" id="1882918"/>
    <lineage>
        <taxon>Bacteria</taxon>
        <taxon>Pseudomonadati</taxon>
        <taxon>Myxococcota</taxon>
        <taxon>Polyangia</taxon>
        <taxon>Polyangiales</taxon>
        <taxon>Polyangiaceae</taxon>
    </lineage>
</organism>
<dbReference type="KEGG" id="pabo:BCY86_08805"/>
<dbReference type="InterPro" id="IPR050092">
    <property type="entry name" value="RNase_H"/>
</dbReference>
<feature type="domain" description="RNase H type-1" evidence="4">
    <location>
        <begin position="4"/>
        <end position="135"/>
    </location>
</feature>
<dbReference type="Pfam" id="PF00075">
    <property type="entry name" value="RNase_H"/>
    <property type="match status" value="1"/>
</dbReference>
<dbReference type="PANTHER" id="PTHR10642:SF31">
    <property type="entry name" value="RIBONUCLEASE H1"/>
    <property type="match status" value="1"/>
</dbReference>
<name>A0A1L6N058_9BACT</name>
<dbReference type="PROSITE" id="PS50879">
    <property type="entry name" value="RNASE_H_1"/>
    <property type="match status" value="1"/>
</dbReference>
<dbReference type="InterPro" id="IPR036397">
    <property type="entry name" value="RNaseH_sf"/>
</dbReference>
<dbReference type="InterPro" id="IPR022892">
    <property type="entry name" value="RNaseHI"/>
</dbReference>
<evidence type="ECO:0000313" key="6">
    <source>
        <dbReference type="Proteomes" id="UP000185544"/>
    </source>
</evidence>
<comment type="similarity">
    <text evidence="1">Belongs to the RNase H family.</text>
</comment>
<keyword evidence="3" id="KW-0460">Magnesium</keyword>
<evidence type="ECO:0000313" key="5">
    <source>
        <dbReference type="EMBL" id="APS00975.1"/>
    </source>
</evidence>
<dbReference type="GO" id="GO:0003676">
    <property type="term" value="F:nucleic acid binding"/>
    <property type="evidence" value="ECO:0007669"/>
    <property type="project" value="InterPro"/>
</dbReference>
<evidence type="ECO:0000256" key="3">
    <source>
        <dbReference type="ARBA" id="ARBA00022842"/>
    </source>
</evidence>
<dbReference type="InterPro" id="IPR002156">
    <property type="entry name" value="RNaseH_domain"/>
</dbReference>
<dbReference type="SUPFAM" id="SSF53098">
    <property type="entry name" value="Ribonuclease H-like"/>
    <property type="match status" value="1"/>
</dbReference>
<dbReference type="EMBL" id="CP016908">
    <property type="protein sequence ID" value="APS00975.1"/>
    <property type="molecule type" value="Genomic_DNA"/>
</dbReference>
<evidence type="ECO:0000256" key="1">
    <source>
        <dbReference type="ARBA" id="ARBA00005300"/>
    </source>
</evidence>
<proteinExistence type="inferred from homology"/>
<accession>A0A1L6N058</accession>